<protein>
    <submittedName>
        <fullName evidence="1">HDOD domain-containing protein</fullName>
    </submittedName>
</protein>
<dbReference type="Gene3D" id="1.10.3210.10">
    <property type="entry name" value="Hypothetical protein af1432"/>
    <property type="match status" value="1"/>
</dbReference>
<dbReference type="Pfam" id="PF08668">
    <property type="entry name" value="HDOD"/>
    <property type="match status" value="1"/>
</dbReference>
<dbReference type="NCBIfam" id="TIGR00277">
    <property type="entry name" value="HDIG"/>
    <property type="match status" value="1"/>
</dbReference>
<accession>A0A6G7PXU8</accession>
<dbReference type="RefSeq" id="WP_166032699.1">
    <property type="nucleotide sequence ID" value="NZ_CP048877.1"/>
</dbReference>
<dbReference type="InterPro" id="IPR006675">
    <property type="entry name" value="HDIG_dom"/>
</dbReference>
<organism evidence="1 2">
    <name type="scientific">Thermosulfuriphilus ammonigenes</name>
    <dbReference type="NCBI Taxonomy" id="1936021"/>
    <lineage>
        <taxon>Bacteria</taxon>
        <taxon>Pseudomonadati</taxon>
        <taxon>Thermodesulfobacteriota</taxon>
        <taxon>Thermodesulfobacteria</taxon>
        <taxon>Thermodesulfobacteriales</taxon>
        <taxon>Thermodesulfobacteriaceae</taxon>
        <taxon>Thermosulfuriphilus</taxon>
    </lineage>
</organism>
<dbReference type="PANTHER" id="PTHR33525:SF3">
    <property type="entry name" value="RIBONUCLEASE Y"/>
    <property type="match status" value="1"/>
</dbReference>
<dbReference type="CDD" id="cd00077">
    <property type="entry name" value="HDc"/>
    <property type="match status" value="1"/>
</dbReference>
<evidence type="ECO:0000313" key="1">
    <source>
        <dbReference type="EMBL" id="QIJ72482.1"/>
    </source>
</evidence>
<dbReference type="Proteomes" id="UP000502179">
    <property type="component" value="Chromosome"/>
</dbReference>
<dbReference type="InterPro" id="IPR052340">
    <property type="entry name" value="RNase_Y/CdgJ"/>
</dbReference>
<dbReference type="AlphaFoldDB" id="A0A6G7PXU8"/>
<dbReference type="InterPro" id="IPR013976">
    <property type="entry name" value="HDOD"/>
</dbReference>
<evidence type="ECO:0000313" key="2">
    <source>
        <dbReference type="Proteomes" id="UP000502179"/>
    </source>
</evidence>
<sequence length="279" mass="31165">MKGITQEIYKQIDKLPPFPQVAQKVMDLIQEPNTTVEDLVAVIRFDPGVTANVLRLCNSAFFGLPRKVSSLTTAVSLLGQKRLFDIIVTTCASYYLKRPVIGYELADRDLWEHSMAAAMAADLIQEEVVSAAKPFSFTTALLHDIGKILLGLFVSEKCSQIITLVCEGQSFNEAERAVLGVDHAELGAEVLARWRFPEEIVRAVGNHHRPEVYLEDTLTGIVALANILTLSLGYGVGLDGLAYKYEGELLSRFGLKRRDFEFLLIELNFRTKEAQELFR</sequence>
<dbReference type="SUPFAM" id="SSF109604">
    <property type="entry name" value="HD-domain/PDEase-like"/>
    <property type="match status" value="1"/>
</dbReference>
<dbReference type="PROSITE" id="PS51833">
    <property type="entry name" value="HDOD"/>
    <property type="match status" value="1"/>
</dbReference>
<keyword evidence="2" id="KW-1185">Reference proteome</keyword>
<reference evidence="1 2" key="1">
    <citation type="submission" date="2020-02" db="EMBL/GenBank/DDBJ databases">
        <title>Genome analysis of Thermosulfuriphilus ammonigenes ST65T, an anaerobic thermophilic chemolithoautotrophic bacterium isolated from a deep-sea hydrothermal vent.</title>
        <authorList>
            <person name="Slobodkina G."/>
            <person name="Allioux M."/>
            <person name="Merkel A."/>
            <person name="Alain K."/>
            <person name="Jebbar M."/>
            <person name="Slobodkin A."/>
        </authorList>
    </citation>
    <scope>NUCLEOTIDE SEQUENCE [LARGE SCALE GENOMIC DNA]</scope>
    <source>
        <strain evidence="1 2">ST65</strain>
    </source>
</reference>
<dbReference type="InterPro" id="IPR003607">
    <property type="entry name" value="HD/PDEase_dom"/>
</dbReference>
<dbReference type="EMBL" id="CP048877">
    <property type="protein sequence ID" value="QIJ72482.1"/>
    <property type="molecule type" value="Genomic_DNA"/>
</dbReference>
<gene>
    <name evidence="1" type="ORF">G4V39_09460</name>
</gene>
<dbReference type="PANTHER" id="PTHR33525">
    <property type="match status" value="1"/>
</dbReference>
<name>A0A6G7PXU8_9BACT</name>
<proteinExistence type="predicted"/>
<dbReference type="KEGG" id="tav:G4V39_09460"/>